<name>A0A6G1III3_9PLEO</name>
<protein>
    <submittedName>
        <fullName evidence="1">Uncharacterized protein</fullName>
    </submittedName>
</protein>
<accession>A0A6G1III3</accession>
<dbReference type="OrthoDB" id="18170at2759"/>
<evidence type="ECO:0000313" key="2">
    <source>
        <dbReference type="Proteomes" id="UP000799291"/>
    </source>
</evidence>
<dbReference type="AlphaFoldDB" id="A0A6G1III3"/>
<evidence type="ECO:0000313" key="1">
    <source>
        <dbReference type="EMBL" id="KAF2678032.1"/>
    </source>
</evidence>
<keyword evidence="2" id="KW-1185">Reference proteome</keyword>
<dbReference type="EMBL" id="MU005615">
    <property type="protein sequence ID" value="KAF2678032.1"/>
    <property type="molecule type" value="Genomic_DNA"/>
</dbReference>
<organism evidence="1 2">
    <name type="scientific">Lentithecium fluviatile CBS 122367</name>
    <dbReference type="NCBI Taxonomy" id="1168545"/>
    <lineage>
        <taxon>Eukaryota</taxon>
        <taxon>Fungi</taxon>
        <taxon>Dikarya</taxon>
        <taxon>Ascomycota</taxon>
        <taxon>Pezizomycotina</taxon>
        <taxon>Dothideomycetes</taxon>
        <taxon>Pleosporomycetidae</taxon>
        <taxon>Pleosporales</taxon>
        <taxon>Massarineae</taxon>
        <taxon>Lentitheciaceae</taxon>
        <taxon>Lentithecium</taxon>
    </lineage>
</organism>
<reference evidence="1" key="1">
    <citation type="journal article" date="2020" name="Stud. Mycol.">
        <title>101 Dothideomycetes genomes: a test case for predicting lifestyles and emergence of pathogens.</title>
        <authorList>
            <person name="Haridas S."/>
            <person name="Albert R."/>
            <person name="Binder M."/>
            <person name="Bloem J."/>
            <person name="Labutti K."/>
            <person name="Salamov A."/>
            <person name="Andreopoulos B."/>
            <person name="Baker S."/>
            <person name="Barry K."/>
            <person name="Bills G."/>
            <person name="Bluhm B."/>
            <person name="Cannon C."/>
            <person name="Castanera R."/>
            <person name="Culley D."/>
            <person name="Daum C."/>
            <person name="Ezra D."/>
            <person name="Gonzalez J."/>
            <person name="Henrissat B."/>
            <person name="Kuo A."/>
            <person name="Liang C."/>
            <person name="Lipzen A."/>
            <person name="Lutzoni F."/>
            <person name="Magnuson J."/>
            <person name="Mondo S."/>
            <person name="Nolan M."/>
            <person name="Ohm R."/>
            <person name="Pangilinan J."/>
            <person name="Park H.-J."/>
            <person name="Ramirez L."/>
            <person name="Alfaro M."/>
            <person name="Sun H."/>
            <person name="Tritt A."/>
            <person name="Yoshinaga Y."/>
            <person name="Zwiers L.-H."/>
            <person name="Turgeon B."/>
            <person name="Goodwin S."/>
            <person name="Spatafora J."/>
            <person name="Crous P."/>
            <person name="Grigoriev I."/>
        </authorList>
    </citation>
    <scope>NUCLEOTIDE SEQUENCE</scope>
    <source>
        <strain evidence="1">CBS 122367</strain>
    </source>
</reference>
<proteinExistence type="predicted"/>
<dbReference type="Proteomes" id="UP000799291">
    <property type="component" value="Unassembled WGS sequence"/>
</dbReference>
<gene>
    <name evidence="1" type="ORF">K458DRAFT_464250</name>
</gene>
<sequence>MGTIKTPTNHRTSPLFAVDKKSNLGYSGDSKSGWIGHLPASWIPYIQLARLSPPAGLFLIYFPHLFGVRHGPI</sequence>